<comment type="similarity">
    <text evidence="2 6">Belongs to the dTDP-4-dehydrorhamnose reductase family.</text>
</comment>
<dbReference type="CDD" id="cd05254">
    <property type="entry name" value="dTDP_HR_like_SDR_e"/>
    <property type="match status" value="1"/>
</dbReference>
<keyword evidence="6" id="KW-0560">Oxidoreductase</keyword>
<organism evidence="8 9">
    <name type="scientific">Vreelandella aquamarina</name>
    <dbReference type="NCBI Taxonomy" id="77097"/>
    <lineage>
        <taxon>Bacteria</taxon>
        <taxon>Pseudomonadati</taxon>
        <taxon>Pseudomonadota</taxon>
        <taxon>Gammaproteobacteria</taxon>
        <taxon>Oceanospirillales</taxon>
        <taxon>Halomonadaceae</taxon>
        <taxon>Vreelandella</taxon>
    </lineage>
</organism>
<dbReference type="GO" id="GO:0008831">
    <property type="term" value="F:dTDP-4-dehydrorhamnose reductase activity"/>
    <property type="evidence" value="ECO:0007669"/>
    <property type="project" value="UniProtKB-EC"/>
</dbReference>
<dbReference type="UniPathway" id="UPA00124"/>
<dbReference type="Gene3D" id="3.40.50.720">
    <property type="entry name" value="NAD(P)-binding Rossmann-like Domain"/>
    <property type="match status" value="1"/>
</dbReference>
<dbReference type="NCBIfam" id="TIGR01214">
    <property type="entry name" value="rmlD"/>
    <property type="match status" value="1"/>
</dbReference>
<dbReference type="RefSeq" id="WP_172416648.1">
    <property type="nucleotide sequence ID" value="NZ_AP022821.1"/>
</dbReference>
<evidence type="ECO:0000256" key="6">
    <source>
        <dbReference type="RuleBase" id="RU364082"/>
    </source>
</evidence>
<dbReference type="UniPathway" id="UPA00281"/>
<evidence type="ECO:0000313" key="8">
    <source>
        <dbReference type="EMBL" id="BCA93340.1"/>
    </source>
</evidence>
<dbReference type="Pfam" id="PF04321">
    <property type="entry name" value="RmlD_sub_bind"/>
    <property type="match status" value="1"/>
</dbReference>
<comment type="catalytic activity">
    <reaction evidence="5 6">
        <text>dTDP-beta-L-rhamnose + NADP(+) = dTDP-4-dehydro-beta-L-rhamnose + NADPH + H(+)</text>
        <dbReference type="Rhea" id="RHEA:21796"/>
        <dbReference type="ChEBI" id="CHEBI:15378"/>
        <dbReference type="ChEBI" id="CHEBI:57510"/>
        <dbReference type="ChEBI" id="CHEBI:57783"/>
        <dbReference type="ChEBI" id="CHEBI:58349"/>
        <dbReference type="ChEBI" id="CHEBI:62830"/>
        <dbReference type="EC" id="1.1.1.133"/>
    </reaction>
</comment>
<evidence type="ECO:0000256" key="3">
    <source>
        <dbReference type="ARBA" id="ARBA00012929"/>
    </source>
</evidence>
<sequence length="291" mass="31407">MKVLITGGSGQVGFELQRQFCCFGTVLAPTRQQLDLASGEAVAEYLSQHQPTLILNAAAYTAVDNAESEPQQASRLNSELPAQLAGYAAKHDAMLVHYSSDYVYGGNGQTPWQEDDAPAPLNVYGVTKLAGDNAVLASGCKALILRTSWVYSARGANFMRTMLRLGQARDSLSIVNDQVGAPTPARLIALLTQMAVARQLTGLFHVVPRGETTWHGFAQAIFQHARACDVALAVQPEKVVGIETQHYPTPAKRPLNSRLSVGKLEDALSLTLPSWQQQLALTLDEALMNAH</sequence>
<evidence type="ECO:0000259" key="7">
    <source>
        <dbReference type="Pfam" id="PF04321"/>
    </source>
</evidence>
<comment type="function">
    <text evidence="6">Catalyzes the reduction of dTDP-6-deoxy-L-lyxo-4-hexulose to yield dTDP-L-rhamnose.</text>
</comment>
<dbReference type="AlphaFoldDB" id="A0A6F8SZL2"/>
<dbReference type="PANTHER" id="PTHR10491">
    <property type="entry name" value="DTDP-4-DEHYDRORHAMNOSE REDUCTASE"/>
    <property type="match status" value="1"/>
</dbReference>
<comment type="pathway">
    <text evidence="1 6">Carbohydrate biosynthesis; dTDP-L-rhamnose biosynthesis.</text>
</comment>
<accession>A0A6F8SZL2</accession>
<feature type="domain" description="RmlD-like substrate binding" evidence="7">
    <location>
        <begin position="1"/>
        <end position="286"/>
    </location>
</feature>
<dbReference type="Gene3D" id="3.90.25.10">
    <property type="entry name" value="UDP-galactose 4-epimerase, domain 1"/>
    <property type="match status" value="1"/>
</dbReference>
<dbReference type="EMBL" id="AP022821">
    <property type="protein sequence ID" value="BCA93340.1"/>
    <property type="molecule type" value="Genomic_DNA"/>
</dbReference>
<dbReference type="GO" id="GO:0019305">
    <property type="term" value="P:dTDP-rhamnose biosynthetic process"/>
    <property type="evidence" value="ECO:0007669"/>
    <property type="project" value="UniProtKB-UniPathway"/>
</dbReference>
<protein>
    <recommendedName>
        <fullName evidence="4 6">dTDP-4-dehydrorhamnose reductase</fullName>
        <ecNumber evidence="3 6">1.1.1.133</ecNumber>
    </recommendedName>
</protein>
<dbReference type="GO" id="GO:0009243">
    <property type="term" value="P:O antigen biosynthetic process"/>
    <property type="evidence" value="ECO:0007669"/>
    <property type="project" value="UniProtKB-UniPathway"/>
</dbReference>
<reference evidence="8 9" key="1">
    <citation type="submission" date="2020-02" db="EMBL/GenBank/DDBJ databases">
        <title>Complete Genome Sequence of Halomonas meridiana strain BAA-801, Isolated from Deep Sea Thermal Vent.</title>
        <authorList>
            <person name="Takahashi Y."/>
            <person name="Takahashi H."/>
            <person name="Galipon J."/>
            <person name="Arakawa K."/>
        </authorList>
    </citation>
    <scope>NUCLEOTIDE SEQUENCE [LARGE SCALE GENOMIC DNA]</scope>
    <source>
        <strain evidence="8 9">Slthf1</strain>
    </source>
</reference>
<dbReference type="EC" id="1.1.1.133" evidence="3 6"/>
<evidence type="ECO:0000256" key="2">
    <source>
        <dbReference type="ARBA" id="ARBA00010944"/>
    </source>
</evidence>
<evidence type="ECO:0000313" key="9">
    <source>
        <dbReference type="Proteomes" id="UP000503197"/>
    </source>
</evidence>
<evidence type="ECO:0000256" key="4">
    <source>
        <dbReference type="ARBA" id="ARBA00017099"/>
    </source>
</evidence>
<proteinExistence type="inferred from homology"/>
<comment type="cofactor">
    <cofactor evidence="6">
        <name>Mg(2+)</name>
        <dbReference type="ChEBI" id="CHEBI:18420"/>
    </cofactor>
    <text evidence="6">Binds 1 Mg(2+) ion per monomer.</text>
</comment>
<evidence type="ECO:0000256" key="1">
    <source>
        <dbReference type="ARBA" id="ARBA00004781"/>
    </source>
</evidence>
<keyword evidence="6" id="KW-0521">NADP</keyword>
<name>A0A6F8SZL2_9GAMM</name>
<dbReference type="InterPro" id="IPR005913">
    <property type="entry name" value="dTDP_dehydrorham_reduct"/>
</dbReference>
<gene>
    <name evidence="8" type="ORF">HMSLTHF_31150</name>
</gene>
<dbReference type="SUPFAM" id="SSF51735">
    <property type="entry name" value="NAD(P)-binding Rossmann-fold domains"/>
    <property type="match status" value="1"/>
</dbReference>
<evidence type="ECO:0000256" key="5">
    <source>
        <dbReference type="ARBA" id="ARBA00048200"/>
    </source>
</evidence>
<dbReference type="GO" id="GO:0005829">
    <property type="term" value="C:cytosol"/>
    <property type="evidence" value="ECO:0007669"/>
    <property type="project" value="TreeGrafter"/>
</dbReference>
<dbReference type="Proteomes" id="UP000503197">
    <property type="component" value="Chromosome"/>
</dbReference>
<dbReference type="PANTHER" id="PTHR10491:SF4">
    <property type="entry name" value="METHIONINE ADENOSYLTRANSFERASE 2 SUBUNIT BETA"/>
    <property type="match status" value="1"/>
</dbReference>
<dbReference type="InterPro" id="IPR029903">
    <property type="entry name" value="RmlD-like-bd"/>
</dbReference>
<dbReference type="InterPro" id="IPR036291">
    <property type="entry name" value="NAD(P)-bd_dom_sf"/>
</dbReference>